<evidence type="ECO:0000256" key="9">
    <source>
        <dbReference type="SAM" id="MobiDB-lite"/>
    </source>
</evidence>
<evidence type="ECO:0000259" key="11">
    <source>
        <dbReference type="PROSITE" id="PS51194"/>
    </source>
</evidence>
<dbReference type="SUPFAM" id="SSF48371">
    <property type="entry name" value="ARM repeat"/>
    <property type="match status" value="1"/>
</dbReference>
<dbReference type="GO" id="GO:0017025">
    <property type="term" value="F:TBP-class protein binding"/>
    <property type="evidence" value="ECO:0007669"/>
    <property type="project" value="InterPro"/>
</dbReference>
<dbReference type="CDD" id="cd17999">
    <property type="entry name" value="DEXHc_Mot1"/>
    <property type="match status" value="1"/>
</dbReference>
<feature type="compositionally biased region" description="Polar residues" evidence="9">
    <location>
        <begin position="1265"/>
        <end position="1278"/>
    </location>
</feature>
<organism evidence="12 13">
    <name type="scientific">Coemansia guatemalensis</name>
    <dbReference type="NCBI Taxonomy" id="2761395"/>
    <lineage>
        <taxon>Eukaryota</taxon>
        <taxon>Fungi</taxon>
        <taxon>Fungi incertae sedis</taxon>
        <taxon>Zoopagomycota</taxon>
        <taxon>Kickxellomycotina</taxon>
        <taxon>Kickxellomycetes</taxon>
        <taxon>Kickxellales</taxon>
        <taxon>Kickxellaceae</taxon>
        <taxon>Coemansia</taxon>
    </lineage>
</organism>
<keyword evidence="2" id="KW-0677">Repeat</keyword>
<dbReference type="GO" id="GO:0004386">
    <property type="term" value="F:helicase activity"/>
    <property type="evidence" value="ECO:0007669"/>
    <property type="project" value="UniProtKB-KW"/>
</dbReference>
<dbReference type="SUPFAM" id="SSF52540">
    <property type="entry name" value="P-loop containing nucleoside triphosphate hydrolases"/>
    <property type="match status" value="2"/>
</dbReference>
<dbReference type="Pfam" id="PF00271">
    <property type="entry name" value="Helicase_C"/>
    <property type="match status" value="1"/>
</dbReference>
<dbReference type="InterPro" id="IPR011989">
    <property type="entry name" value="ARM-like"/>
</dbReference>
<comment type="subcellular location">
    <subcellularLocation>
        <location evidence="1">Nucleus</location>
    </subcellularLocation>
</comment>
<protein>
    <submittedName>
        <fullName evidence="12">TATA-binding protein-associated factor mot1</fullName>
    </submittedName>
</protein>
<dbReference type="InterPro" id="IPR016024">
    <property type="entry name" value="ARM-type_fold"/>
</dbReference>
<dbReference type="PROSITE" id="PS51192">
    <property type="entry name" value="HELICASE_ATP_BIND_1"/>
    <property type="match status" value="1"/>
</dbReference>
<dbReference type="InterPro" id="IPR014001">
    <property type="entry name" value="Helicase_ATP-bd"/>
</dbReference>
<dbReference type="CDD" id="cd18793">
    <property type="entry name" value="SF2_C_SNF"/>
    <property type="match status" value="1"/>
</dbReference>
<evidence type="ECO:0000256" key="5">
    <source>
        <dbReference type="ARBA" id="ARBA00022806"/>
    </source>
</evidence>
<dbReference type="GO" id="GO:0005634">
    <property type="term" value="C:nucleus"/>
    <property type="evidence" value="ECO:0007669"/>
    <property type="project" value="UniProtKB-SubCell"/>
</dbReference>
<evidence type="ECO:0000256" key="6">
    <source>
        <dbReference type="ARBA" id="ARBA00022840"/>
    </source>
</evidence>
<proteinExistence type="predicted"/>
<dbReference type="InterPro" id="IPR000330">
    <property type="entry name" value="SNF2_N"/>
</dbReference>
<dbReference type="Pfam" id="PF00176">
    <property type="entry name" value="SNF2-rel_dom"/>
    <property type="match status" value="1"/>
</dbReference>
<dbReference type="InterPro" id="IPR022707">
    <property type="entry name" value="Mot1_central_dom"/>
</dbReference>
<evidence type="ECO:0000313" key="12">
    <source>
        <dbReference type="EMBL" id="KAJ2803079.1"/>
    </source>
</evidence>
<dbReference type="FunFam" id="3.40.50.10810:FF:000042">
    <property type="entry name" value="SNF2 family helicase-like protein"/>
    <property type="match status" value="1"/>
</dbReference>
<dbReference type="Gene3D" id="1.25.10.10">
    <property type="entry name" value="Leucine-rich Repeat Variant"/>
    <property type="match status" value="2"/>
</dbReference>
<reference evidence="12" key="1">
    <citation type="submission" date="2022-07" db="EMBL/GenBank/DDBJ databases">
        <title>Phylogenomic reconstructions and comparative analyses of Kickxellomycotina fungi.</title>
        <authorList>
            <person name="Reynolds N.K."/>
            <person name="Stajich J.E."/>
            <person name="Barry K."/>
            <person name="Grigoriev I.V."/>
            <person name="Crous P."/>
            <person name="Smith M.E."/>
        </authorList>
    </citation>
    <scope>NUCLEOTIDE SEQUENCE</scope>
    <source>
        <strain evidence="12">NRRL 1565</strain>
    </source>
</reference>
<name>A0A9W8HUG4_9FUNG</name>
<keyword evidence="4" id="KW-0378">Hydrolase</keyword>
<dbReference type="InterPro" id="IPR044078">
    <property type="entry name" value="Mot1_ATP-bd"/>
</dbReference>
<dbReference type="GO" id="GO:0005524">
    <property type="term" value="F:ATP binding"/>
    <property type="evidence" value="ECO:0007669"/>
    <property type="project" value="UniProtKB-KW"/>
</dbReference>
<evidence type="ECO:0000313" key="13">
    <source>
        <dbReference type="Proteomes" id="UP001140094"/>
    </source>
</evidence>
<evidence type="ECO:0000256" key="8">
    <source>
        <dbReference type="ARBA" id="ARBA00023242"/>
    </source>
</evidence>
<feature type="domain" description="Helicase ATP-binding" evidence="10">
    <location>
        <begin position="988"/>
        <end position="1167"/>
    </location>
</feature>
<dbReference type="InterPro" id="IPR001650">
    <property type="entry name" value="Helicase_C-like"/>
</dbReference>
<evidence type="ECO:0000259" key="10">
    <source>
        <dbReference type="PROSITE" id="PS51192"/>
    </source>
</evidence>
<evidence type="ECO:0000256" key="3">
    <source>
        <dbReference type="ARBA" id="ARBA00022741"/>
    </source>
</evidence>
<gene>
    <name evidence="12" type="primary">MOT1_1</name>
    <name evidence="12" type="ORF">H4R20_003030</name>
</gene>
<evidence type="ECO:0000256" key="7">
    <source>
        <dbReference type="ARBA" id="ARBA00023125"/>
    </source>
</evidence>
<dbReference type="GO" id="GO:0003677">
    <property type="term" value="F:DNA binding"/>
    <property type="evidence" value="ECO:0007669"/>
    <property type="project" value="UniProtKB-KW"/>
</dbReference>
<evidence type="ECO:0000256" key="4">
    <source>
        <dbReference type="ARBA" id="ARBA00022801"/>
    </source>
</evidence>
<feature type="region of interest" description="Disordered" evidence="9">
    <location>
        <begin position="1263"/>
        <end position="1283"/>
    </location>
</feature>
<dbReference type="Gene3D" id="3.40.50.10810">
    <property type="entry name" value="Tandem AAA-ATPase domain"/>
    <property type="match status" value="1"/>
</dbReference>
<keyword evidence="6" id="KW-0067">ATP-binding</keyword>
<keyword evidence="7" id="KW-0238">DNA-binding</keyword>
<dbReference type="Proteomes" id="UP001140094">
    <property type="component" value="Unassembled WGS sequence"/>
</dbReference>
<dbReference type="GO" id="GO:0016887">
    <property type="term" value="F:ATP hydrolysis activity"/>
    <property type="evidence" value="ECO:0007669"/>
    <property type="project" value="InterPro"/>
</dbReference>
<comment type="caution">
    <text evidence="12">The sequence shown here is derived from an EMBL/GenBank/DDBJ whole genome shotgun (WGS) entry which is preliminary data.</text>
</comment>
<dbReference type="Pfam" id="PF12054">
    <property type="entry name" value="DUF3535"/>
    <property type="match status" value="1"/>
</dbReference>
<keyword evidence="13" id="KW-1185">Reference proteome</keyword>
<dbReference type="Gene3D" id="3.40.50.300">
    <property type="entry name" value="P-loop containing nucleotide triphosphate hydrolases"/>
    <property type="match status" value="1"/>
</dbReference>
<dbReference type="FunFam" id="3.40.50.300:FF:001793">
    <property type="entry name" value="TATA-binding protein-associated factor"/>
    <property type="match status" value="1"/>
</dbReference>
<feature type="region of interest" description="Disordered" evidence="9">
    <location>
        <begin position="765"/>
        <end position="786"/>
    </location>
</feature>
<keyword evidence="5" id="KW-0347">Helicase</keyword>
<sequence>MALREILKRHGNGAGRVAGCSAEENARRNQRFLEDVSVRLVCVFTLDRFGDFVSDHVVAPVRETCAQTLGAVSQFAGRQLVQATQQALLDLVQRGGGGSDGQAAIWEARHAGLAGLRYVVAVRRDMAAELADATLAAALAGLRDGDDDVRAVSADTLLPLVEPLSAGPAPRILTVVDGVWAALAERDDMAASAASVLLLAARLVAQPPVRAALADAGRRDPSQYALPRLIPRLFPFLRHTIAAVRRATLQTLQTFAAMCGGSREANGTASASETAEPVTDVWADATCLRLVLQNMVLETDAGILAQSQELWTALLRQGVAPTMDTAAVAQMFQLAATPIGTALPSALLLSAHGDSGGSSTGRHNVDAPMVQQDLGLLSRDTIMRCRVVAASALGLLMSACPSEHRDAAFGTLLNDALRSRWALQRQLAAVVVEEYAVAAAAESGSGPSVIAAPPEIADALALALEDDSGTVYDDLQPALRRVRDECAGLLAILGSTDGVDNSFGIDAARQVVGPQFTELAGRRPRNGDAADERRQRALAAVEHYDAAAQQHGVATRAAVAGAVVALGRLPTRLNGVMRALMGAVKLEASELLQTRAATAAARLTALCYAAERGAAADKLLRNLATLACSDPWTTPVFAQRANQRDCILMLEVVQREQALKQSSPQNASAAMPADAAMAAAAAASAQASNRKRRTTAAPSASAAVPLVLPAAVAEDQARELAARLTVRGAERALAAVAQLFGADLLRTAPRLWACVAEPLAAVYGAPKPSDGDQPSAPETNADVQPDGPQAQAVIDALRVLLVLAPALHPALHAQLAEALLWALQALSSCFAAVRHVAARAVAELSCVVPSEVMPAFVRRVLPALGDAATHRRQGAAEAVYYVVQRQGEAVLPYVTFLLVPVLGRMSDVDEQTRLVCTTCFAQLLRLVPLEADIPDPVGLDAELIARRGRERAFLAQLLDPTKLETYTIPVPINATLRKYQQEGVDWLAFLNRYGLHGVLCDDMGLGKTLQTICIIASDHHQRRKQLLDNPAAADCQPLPTLVVCPPTLIGHWENEIRHYTVAPDSLRPLCYSGPPAERRPLIPRIAANEADVVIMSYDVVRNDIELLANQNWNYCILDEGHCIRNARTKLTQAVKRLHARRRLILSGTPVQNNVLELWSLFDFLMPGFLGTERQFNELYTKPILASRDAKQMQTQAGEHALQQLHRQVLPFLLRRMKEDVLRDLPPKIIQDHYCELSPLQRLLYEDFARSAVSDNLKRSLGIADSGQSSANGATNGENGNKKPKATHVFQALQYLRKLCNHPALVLTPKHPLYKQIEADLHARGADLHSLDIAPKLLALRDLLNQCGIGIQKSVPDESTADALLDPEAVSASHRVLIFCQHKEMIERIEQDLFKRAMPGVTHMRVDGTVEARRRQEIVTQFNADPSIDCLLLTTHVGGLGLNLTGADTVIFVEHDYNPAMDLQAMDRAHRLGQTRVVNVYRLITRNTLEQKIMGLQAFKLHMAGTIVNQQNAGLSSMNTDQLLDLFDCQPTTKKSSTATAAEDQQEDGAGSKSISKAIEGLEELWDSSQYENEYNLDSFISSLQD</sequence>
<dbReference type="InterPro" id="IPR038718">
    <property type="entry name" value="SNF2-like_sf"/>
</dbReference>
<dbReference type="InterPro" id="IPR044972">
    <property type="entry name" value="Mot1"/>
</dbReference>
<keyword evidence="8" id="KW-0539">Nucleus</keyword>
<evidence type="ECO:0000256" key="1">
    <source>
        <dbReference type="ARBA" id="ARBA00004123"/>
    </source>
</evidence>
<dbReference type="SMART" id="SM00490">
    <property type="entry name" value="HELICc"/>
    <property type="match status" value="1"/>
</dbReference>
<accession>A0A9W8HUG4</accession>
<dbReference type="InterPro" id="IPR027417">
    <property type="entry name" value="P-loop_NTPase"/>
</dbReference>
<dbReference type="InterPro" id="IPR049730">
    <property type="entry name" value="SNF2/RAD54-like_C"/>
</dbReference>
<dbReference type="SMART" id="SM00487">
    <property type="entry name" value="DEXDc"/>
    <property type="match status" value="1"/>
</dbReference>
<evidence type="ECO:0000256" key="2">
    <source>
        <dbReference type="ARBA" id="ARBA00022737"/>
    </source>
</evidence>
<dbReference type="PROSITE" id="PS51194">
    <property type="entry name" value="HELICASE_CTER"/>
    <property type="match status" value="1"/>
</dbReference>
<feature type="domain" description="Helicase C-terminal" evidence="11">
    <location>
        <begin position="1363"/>
        <end position="1513"/>
    </location>
</feature>
<dbReference type="EMBL" id="JANBUO010000572">
    <property type="protein sequence ID" value="KAJ2803079.1"/>
    <property type="molecule type" value="Genomic_DNA"/>
</dbReference>
<dbReference type="OrthoDB" id="10252227at2759"/>
<dbReference type="PANTHER" id="PTHR36498">
    <property type="entry name" value="TATA-BINDING PROTEIN-ASSOCIATED FACTOR 172"/>
    <property type="match status" value="1"/>
</dbReference>
<keyword evidence="3" id="KW-0547">Nucleotide-binding</keyword>
<dbReference type="PANTHER" id="PTHR36498:SF1">
    <property type="entry name" value="TATA-BINDING PROTEIN-ASSOCIATED FACTOR 172"/>
    <property type="match status" value="1"/>
</dbReference>
<feature type="region of interest" description="Disordered" evidence="9">
    <location>
        <begin position="1534"/>
        <end position="1553"/>
    </location>
</feature>